<feature type="transmembrane region" description="Helical" evidence="1">
    <location>
        <begin position="6"/>
        <end position="29"/>
    </location>
</feature>
<gene>
    <name evidence="2" type="ORF">JEQ17_40025</name>
</gene>
<reference evidence="2 3" key="1">
    <citation type="submission" date="2020-12" db="EMBL/GenBank/DDBJ databases">
        <title>A novel species.</title>
        <authorList>
            <person name="Li K."/>
        </authorList>
    </citation>
    <scope>NUCLEOTIDE SEQUENCE [LARGE SCALE GENOMIC DNA]</scope>
    <source>
        <strain evidence="2 3">ZYC-3</strain>
    </source>
</reference>
<evidence type="ECO:0000313" key="3">
    <source>
        <dbReference type="Proteomes" id="UP000595636"/>
    </source>
</evidence>
<dbReference type="KEGG" id="slf:JEQ17_40025"/>
<accession>A0A7T7L1Z5</accession>
<protein>
    <submittedName>
        <fullName evidence="2">Uncharacterized protein</fullName>
    </submittedName>
</protein>
<keyword evidence="1" id="KW-1133">Transmembrane helix</keyword>
<dbReference type="Proteomes" id="UP000595636">
    <property type="component" value="Chromosome"/>
</dbReference>
<keyword evidence="1" id="KW-0472">Membrane</keyword>
<dbReference type="AlphaFoldDB" id="A0A7T7L1Z5"/>
<sequence length="45" mass="4750">MNAARTIGAGIVLLPLISGLLIGIGRLLLDRGAPRRHTTTQEDTP</sequence>
<dbReference type="RefSeq" id="WP_200399799.1">
    <property type="nucleotide sequence ID" value="NZ_CP066831.1"/>
</dbReference>
<organism evidence="2 3">
    <name type="scientific">Streptomyces liliifuscus</name>
    <dbReference type="NCBI Taxonomy" id="2797636"/>
    <lineage>
        <taxon>Bacteria</taxon>
        <taxon>Bacillati</taxon>
        <taxon>Actinomycetota</taxon>
        <taxon>Actinomycetes</taxon>
        <taxon>Kitasatosporales</taxon>
        <taxon>Streptomycetaceae</taxon>
        <taxon>Streptomyces</taxon>
    </lineage>
</organism>
<keyword evidence="1" id="KW-0812">Transmembrane</keyword>
<keyword evidence="3" id="KW-1185">Reference proteome</keyword>
<name>A0A7T7L1Z5_9ACTN</name>
<proteinExistence type="predicted"/>
<evidence type="ECO:0000256" key="1">
    <source>
        <dbReference type="SAM" id="Phobius"/>
    </source>
</evidence>
<dbReference type="EMBL" id="CP066831">
    <property type="protein sequence ID" value="QQM44988.1"/>
    <property type="molecule type" value="Genomic_DNA"/>
</dbReference>
<evidence type="ECO:0000313" key="2">
    <source>
        <dbReference type="EMBL" id="QQM44988.1"/>
    </source>
</evidence>